<dbReference type="SUPFAM" id="SSF53850">
    <property type="entry name" value="Periplasmic binding protein-like II"/>
    <property type="match status" value="1"/>
</dbReference>
<dbReference type="PROSITE" id="PS50931">
    <property type="entry name" value="HTH_LYSR"/>
    <property type="match status" value="1"/>
</dbReference>
<dbReference type="Pfam" id="PF00126">
    <property type="entry name" value="HTH_1"/>
    <property type="match status" value="1"/>
</dbReference>
<dbReference type="AlphaFoldDB" id="A0A975A275"/>
<evidence type="ECO:0000313" key="7">
    <source>
        <dbReference type="Proteomes" id="UP000662783"/>
    </source>
</evidence>
<evidence type="ECO:0000256" key="3">
    <source>
        <dbReference type="ARBA" id="ARBA00023125"/>
    </source>
</evidence>
<accession>A0A975A275</accession>
<keyword evidence="4" id="KW-0804">Transcription</keyword>
<evidence type="ECO:0000256" key="4">
    <source>
        <dbReference type="ARBA" id="ARBA00023163"/>
    </source>
</evidence>
<dbReference type="Gene3D" id="1.10.10.10">
    <property type="entry name" value="Winged helix-like DNA-binding domain superfamily/Winged helix DNA-binding domain"/>
    <property type="match status" value="1"/>
</dbReference>
<dbReference type="CDD" id="cd05466">
    <property type="entry name" value="PBP2_LTTR_substrate"/>
    <property type="match status" value="1"/>
</dbReference>
<dbReference type="Proteomes" id="UP000662783">
    <property type="component" value="Chromosome"/>
</dbReference>
<dbReference type="GO" id="GO:0005829">
    <property type="term" value="C:cytosol"/>
    <property type="evidence" value="ECO:0007669"/>
    <property type="project" value="TreeGrafter"/>
</dbReference>
<organism evidence="6 7">
    <name type="scientific">Fulvivirga lutea</name>
    <dbReference type="NCBI Taxonomy" id="2810512"/>
    <lineage>
        <taxon>Bacteria</taxon>
        <taxon>Pseudomonadati</taxon>
        <taxon>Bacteroidota</taxon>
        <taxon>Cytophagia</taxon>
        <taxon>Cytophagales</taxon>
        <taxon>Fulvivirgaceae</taxon>
        <taxon>Fulvivirga</taxon>
    </lineage>
</organism>
<keyword evidence="3" id="KW-0238">DNA-binding</keyword>
<evidence type="ECO:0000256" key="2">
    <source>
        <dbReference type="ARBA" id="ARBA00023015"/>
    </source>
</evidence>
<dbReference type="KEGG" id="fuv:JR347_08650"/>
<dbReference type="InterPro" id="IPR050950">
    <property type="entry name" value="HTH-type_LysR_regulators"/>
</dbReference>
<proteinExistence type="inferred from homology"/>
<dbReference type="PANTHER" id="PTHR30419">
    <property type="entry name" value="HTH-TYPE TRANSCRIPTIONAL REGULATOR YBHD"/>
    <property type="match status" value="1"/>
</dbReference>
<dbReference type="PRINTS" id="PR00039">
    <property type="entry name" value="HTHLYSR"/>
</dbReference>
<evidence type="ECO:0000256" key="1">
    <source>
        <dbReference type="ARBA" id="ARBA00009437"/>
    </source>
</evidence>
<dbReference type="InterPro" id="IPR036388">
    <property type="entry name" value="WH-like_DNA-bd_sf"/>
</dbReference>
<feature type="domain" description="HTH lysR-type" evidence="5">
    <location>
        <begin position="1"/>
        <end position="58"/>
    </location>
</feature>
<dbReference type="GO" id="GO:0003700">
    <property type="term" value="F:DNA-binding transcription factor activity"/>
    <property type="evidence" value="ECO:0007669"/>
    <property type="project" value="InterPro"/>
</dbReference>
<dbReference type="Pfam" id="PF03466">
    <property type="entry name" value="LysR_substrate"/>
    <property type="match status" value="1"/>
</dbReference>
<evidence type="ECO:0000259" key="5">
    <source>
        <dbReference type="PROSITE" id="PS50931"/>
    </source>
</evidence>
<keyword evidence="2" id="KW-0805">Transcription regulation</keyword>
<dbReference type="RefSeq" id="WP_205723652.1">
    <property type="nucleotide sequence ID" value="NZ_CP070608.1"/>
</dbReference>
<dbReference type="InterPro" id="IPR005119">
    <property type="entry name" value="LysR_subst-bd"/>
</dbReference>
<sequence length="295" mass="33888">MEIRHLKLVVEVSKQGSLTKASETLFVSQSALSHQLKELESELGIVIFNRVNNRLELTNSGEVFRQYAQKIIQQLTELENAVKHGSEGRLIKIRFTQEAYTSYQWITEILKEVNKLYPSAEVNLITESPKKPLKLLRDGKTDFALMVFEPFDSMYDSVPLFKDELVLIINRNNPIATADWIDTNLINTQTVITHAGPDERHMIFEKAGLFKDLEPKKFIQMEFTEAAIDMVKNDLGVAIMSKWAVQSYLNEALKIIRITKTGIYRNWHLVSLKHSELSEPHIKFKSLVIEALSEK</sequence>
<dbReference type="InterPro" id="IPR036390">
    <property type="entry name" value="WH_DNA-bd_sf"/>
</dbReference>
<gene>
    <name evidence="6" type="ORF">JR347_08650</name>
</gene>
<comment type="similarity">
    <text evidence="1">Belongs to the LysR transcriptional regulatory family.</text>
</comment>
<keyword evidence="7" id="KW-1185">Reference proteome</keyword>
<dbReference type="InterPro" id="IPR000847">
    <property type="entry name" value="LysR_HTH_N"/>
</dbReference>
<protein>
    <submittedName>
        <fullName evidence="6">LysR family transcriptional regulator</fullName>
    </submittedName>
</protein>
<dbReference type="Gene3D" id="3.40.190.290">
    <property type="match status" value="1"/>
</dbReference>
<dbReference type="SUPFAM" id="SSF46785">
    <property type="entry name" value="Winged helix' DNA-binding domain"/>
    <property type="match status" value="1"/>
</dbReference>
<reference evidence="6" key="1">
    <citation type="submission" date="2021-02" db="EMBL/GenBank/DDBJ databases">
        <title>Fulvivirga sp. S481 isolated from sea water.</title>
        <authorList>
            <person name="Bae S.S."/>
            <person name="Baek K."/>
        </authorList>
    </citation>
    <scope>NUCLEOTIDE SEQUENCE</scope>
    <source>
        <strain evidence="6">S481</strain>
    </source>
</reference>
<dbReference type="GO" id="GO:0003677">
    <property type="term" value="F:DNA binding"/>
    <property type="evidence" value="ECO:0007669"/>
    <property type="project" value="UniProtKB-KW"/>
</dbReference>
<name>A0A975A275_9BACT</name>
<dbReference type="EMBL" id="CP070608">
    <property type="protein sequence ID" value="QSE99141.1"/>
    <property type="molecule type" value="Genomic_DNA"/>
</dbReference>
<evidence type="ECO:0000313" key="6">
    <source>
        <dbReference type="EMBL" id="QSE99141.1"/>
    </source>
</evidence>
<dbReference type="FunFam" id="1.10.10.10:FF:000001">
    <property type="entry name" value="LysR family transcriptional regulator"/>
    <property type="match status" value="1"/>
</dbReference>
<dbReference type="PANTHER" id="PTHR30419:SF8">
    <property type="entry name" value="NITROGEN ASSIMILATION TRANSCRIPTIONAL ACTIVATOR-RELATED"/>
    <property type="match status" value="1"/>
</dbReference>